<proteinExistence type="predicted"/>
<dbReference type="AlphaFoldDB" id="A0A0D3CU25"/>
<feature type="domain" description="Replication protein A 70 kDa DNA-binding subunit B/D first OB fold" evidence="1">
    <location>
        <begin position="33"/>
        <end position="89"/>
    </location>
</feature>
<accession>A0A0D3CU25</accession>
<dbReference type="Gramene" id="Bo6g069960.1">
    <property type="protein sequence ID" value="Bo6g069960.1"/>
    <property type="gene ID" value="Bo6g069960"/>
</dbReference>
<dbReference type="Pfam" id="PF02721">
    <property type="entry name" value="DUF223"/>
    <property type="match status" value="1"/>
</dbReference>
<dbReference type="EnsemblPlants" id="Bo6g069960.1">
    <property type="protein sequence ID" value="Bo6g069960.1"/>
    <property type="gene ID" value="Bo6g069960"/>
</dbReference>
<name>A0A0D3CU25_BRAOL</name>
<dbReference type="InterPro" id="IPR003871">
    <property type="entry name" value="RFA1B/D_OB_1st"/>
</dbReference>
<keyword evidence="3" id="KW-1185">Reference proteome</keyword>
<dbReference type="CDD" id="cd04480">
    <property type="entry name" value="RPA1_DBD_A_like"/>
    <property type="match status" value="1"/>
</dbReference>
<dbReference type="HOGENOM" id="CLU_019382_5_1_1"/>
<sequence length="153" mass="17083">MSSSPTSLSTLFASEELLSSLLVVSSAFGIQDSVIHGFIPANRASHYRPDLKSGSILKVDRFEVARCAHMYKITEHQFVICFIPSTRICEVLTDAPLINSEKFMVRRYDHLHILSNTDLELPVILGEIRSVQGSDLRNDAATTRVVVRLLIEP</sequence>
<dbReference type="eggNOG" id="KOG0987">
    <property type="taxonomic scope" value="Eukaryota"/>
</dbReference>
<evidence type="ECO:0000259" key="1">
    <source>
        <dbReference type="Pfam" id="PF02721"/>
    </source>
</evidence>
<reference evidence="2" key="2">
    <citation type="submission" date="2015-03" db="UniProtKB">
        <authorList>
            <consortium name="EnsemblPlants"/>
        </authorList>
    </citation>
    <scope>IDENTIFICATION</scope>
</reference>
<reference evidence="2 3" key="1">
    <citation type="journal article" date="2014" name="Genome Biol.">
        <title>Transcriptome and methylome profiling reveals relics of genome dominance in the mesopolyploid Brassica oleracea.</title>
        <authorList>
            <person name="Parkin I.A."/>
            <person name="Koh C."/>
            <person name="Tang H."/>
            <person name="Robinson S.J."/>
            <person name="Kagale S."/>
            <person name="Clarke W.E."/>
            <person name="Town C.D."/>
            <person name="Nixon J."/>
            <person name="Krishnakumar V."/>
            <person name="Bidwell S.L."/>
            <person name="Denoeud F."/>
            <person name="Belcram H."/>
            <person name="Links M.G."/>
            <person name="Just J."/>
            <person name="Clarke C."/>
            <person name="Bender T."/>
            <person name="Huebert T."/>
            <person name="Mason A.S."/>
            <person name="Pires J.C."/>
            <person name="Barker G."/>
            <person name="Moore J."/>
            <person name="Walley P.G."/>
            <person name="Manoli S."/>
            <person name="Batley J."/>
            <person name="Edwards D."/>
            <person name="Nelson M.N."/>
            <person name="Wang X."/>
            <person name="Paterson A.H."/>
            <person name="King G."/>
            <person name="Bancroft I."/>
            <person name="Chalhoub B."/>
            <person name="Sharpe A.G."/>
        </authorList>
    </citation>
    <scope>NUCLEOTIDE SEQUENCE</scope>
    <source>
        <strain evidence="2 3">cv. TO1000</strain>
    </source>
</reference>
<organism evidence="2 3">
    <name type="scientific">Brassica oleracea var. oleracea</name>
    <dbReference type="NCBI Taxonomy" id="109376"/>
    <lineage>
        <taxon>Eukaryota</taxon>
        <taxon>Viridiplantae</taxon>
        <taxon>Streptophyta</taxon>
        <taxon>Embryophyta</taxon>
        <taxon>Tracheophyta</taxon>
        <taxon>Spermatophyta</taxon>
        <taxon>Magnoliopsida</taxon>
        <taxon>eudicotyledons</taxon>
        <taxon>Gunneridae</taxon>
        <taxon>Pentapetalae</taxon>
        <taxon>rosids</taxon>
        <taxon>malvids</taxon>
        <taxon>Brassicales</taxon>
        <taxon>Brassicaceae</taxon>
        <taxon>Brassiceae</taxon>
        <taxon>Brassica</taxon>
    </lineage>
</organism>
<evidence type="ECO:0000313" key="3">
    <source>
        <dbReference type="Proteomes" id="UP000032141"/>
    </source>
</evidence>
<dbReference type="Proteomes" id="UP000032141">
    <property type="component" value="Chromosome C6"/>
</dbReference>
<evidence type="ECO:0000313" key="2">
    <source>
        <dbReference type="EnsemblPlants" id="Bo6g069960.1"/>
    </source>
</evidence>
<protein>
    <recommendedName>
        <fullName evidence="1">Replication protein A 70 kDa DNA-binding subunit B/D first OB fold domain-containing protein</fullName>
    </recommendedName>
</protein>